<evidence type="ECO:0000259" key="3">
    <source>
        <dbReference type="PROSITE" id="PS51186"/>
    </source>
</evidence>
<keyword evidence="4" id="KW-0687">Ribonucleoprotein</keyword>
<evidence type="ECO:0000256" key="2">
    <source>
        <dbReference type="ARBA" id="ARBA00023315"/>
    </source>
</evidence>
<keyword evidence="1" id="KW-0808">Transferase</keyword>
<reference evidence="5" key="1">
    <citation type="submission" date="2016-10" db="EMBL/GenBank/DDBJ databases">
        <authorList>
            <person name="Varghese N."/>
            <person name="Submissions S."/>
        </authorList>
    </citation>
    <scope>NUCLEOTIDE SEQUENCE [LARGE SCALE GENOMIC DNA]</scope>
    <source>
        <strain evidence="5">CL127</strain>
    </source>
</reference>
<dbReference type="InterPro" id="IPR016181">
    <property type="entry name" value="Acyl_CoA_acyltransferase"/>
</dbReference>
<dbReference type="RefSeq" id="WP_091735545.1">
    <property type="nucleotide sequence ID" value="NZ_CBFSJS010000109.1"/>
</dbReference>
<dbReference type="Pfam" id="PF00583">
    <property type="entry name" value="Acetyltransf_1"/>
    <property type="match status" value="1"/>
</dbReference>
<sequence length="148" mass="16280">MTTITALTEADRDDWLSLWQAYLTFYESEVADDVTASTFARIVDPAGEIQGAVARDDDGRAVGIVHWFAHPATWSKTHYTYLEDLFVDPSARGGGIGRALIAHVTDAARASGSDKVYWLTAETNATARALYDHVAERSGFIHYQIDLA</sequence>
<dbReference type="PANTHER" id="PTHR43877">
    <property type="entry name" value="AMINOALKYLPHOSPHONATE N-ACETYLTRANSFERASE-RELATED-RELATED"/>
    <property type="match status" value="1"/>
</dbReference>
<gene>
    <name evidence="4" type="ORF">SAMN04488591_0984</name>
</gene>
<evidence type="ECO:0000313" key="5">
    <source>
        <dbReference type="Proteomes" id="UP000198877"/>
    </source>
</evidence>
<protein>
    <submittedName>
        <fullName evidence="4">Ribosomal protein S18 acetylase RimI</fullName>
    </submittedName>
</protein>
<feature type="domain" description="N-acetyltransferase" evidence="3">
    <location>
        <begin position="2"/>
        <end position="148"/>
    </location>
</feature>
<dbReference type="PANTHER" id="PTHR43877:SF1">
    <property type="entry name" value="ACETYLTRANSFERASE"/>
    <property type="match status" value="1"/>
</dbReference>
<dbReference type="Gene3D" id="3.40.630.30">
    <property type="match status" value="1"/>
</dbReference>
<keyword evidence="4" id="KW-0689">Ribosomal protein</keyword>
<dbReference type="SUPFAM" id="SSF55729">
    <property type="entry name" value="Acyl-CoA N-acyltransferases (Nat)"/>
    <property type="match status" value="1"/>
</dbReference>
<dbReference type="AlphaFoldDB" id="A0A1I6GBL0"/>
<dbReference type="GO" id="GO:0016747">
    <property type="term" value="F:acyltransferase activity, transferring groups other than amino-acyl groups"/>
    <property type="evidence" value="ECO:0007669"/>
    <property type="project" value="InterPro"/>
</dbReference>
<keyword evidence="2" id="KW-0012">Acyltransferase</keyword>
<dbReference type="CDD" id="cd04301">
    <property type="entry name" value="NAT_SF"/>
    <property type="match status" value="1"/>
</dbReference>
<evidence type="ECO:0000313" key="4">
    <source>
        <dbReference type="EMBL" id="SFR39572.1"/>
    </source>
</evidence>
<proteinExistence type="predicted"/>
<dbReference type="InterPro" id="IPR050832">
    <property type="entry name" value="Bact_Acetyltransf"/>
</dbReference>
<name>A0A1I6GBL0_9MICO</name>
<accession>A0A1I6GBL0</accession>
<dbReference type="PROSITE" id="PS51186">
    <property type="entry name" value="GNAT"/>
    <property type="match status" value="1"/>
</dbReference>
<dbReference type="Proteomes" id="UP000198877">
    <property type="component" value="Unassembled WGS sequence"/>
</dbReference>
<dbReference type="EMBL" id="FOYR01000001">
    <property type="protein sequence ID" value="SFR39572.1"/>
    <property type="molecule type" value="Genomic_DNA"/>
</dbReference>
<evidence type="ECO:0000256" key="1">
    <source>
        <dbReference type="ARBA" id="ARBA00022679"/>
    </source>
</evidence>
<organism evidence="4 5">
    <name type="scientific">Microbacterium azadirachtae</name>
    <dbReference type="NCBI Taxonomy" id="582680"/>
    <lineage>
        <taxon>Bacteria</taxon>
        <taxon>Bacillati</taxon>
        <taxon>Actinomycetota</taxon>
        <taxon>Actinomycetes</taxon>
        <taxon>Micrococcales</taxon>
        <taxon>Microbacteriaceae</taxon>
        <taxon>Microbacterium</taxon>
    </lineage>
</organism>
<dbReference type="GO" id="GO:0005840">
    <property type="term" value="C:ribosome"/>
    <property type="evidence" value="ECO:0007669"/>
    <property type="project" value="UniProtKB-KW"/>
</dbReference>
<dbReference type="InterPro" id="IPR000182">
    <property type="entry name" value="GNAT_dom"/>
</dbReference>